<dbReference type="eggNOG" id="ENOG5033ZU0">
    <property type="taxonomic scope" value="Bacteria"/>
</dbReference>
<gene>
    <name evidence="2" type="ORF">GM1_008_00880</name>
</gene>
<dbReference type="Proteomes" id="UP000035009">
    <property type="component" value="Unassembled WGS sequence"/>
</dbReference>
<dbReference type="RefSeq" id="WP_008377664.1">
    <property type="nucleotide sequence ID" value="NZ_BAOP01000008.1"/>
</dbReference>
<keyword evidence="3" id="KW-1185">Reference proteome</keyword>
<protein>
    <submittedName>
        <fullName evidence="2">Uncharacterized protein</fullName>
    </submittedName>
</protein>
<dbReference type="STRING" id="410332.SAMN04488550_4312"/>
<dbReference type="EMBL" id="BAOP01000008">
    <property type="protein sequence ID" value="GAC79326.1"/>
    <property type="molecule type" value="Genomic_DNA"/>
</dbReference>
<organism evidence="2 3">
    <name type="scientific">Gordonia malaquae NBRC 108250</name>
    <dbReference type="NCBI Taxonomy" id="1223542"/>
    <lineage>
        <taxon>Bacteria</taxon>
        <taxon>Bacillati</taxon>
        <taxon>Actinomycetota</taxon>
        <taxon>Actinomycetes</taxon>
        <taxon>Mycobacteriales</taxon>
        <taxon>Gordoniaceae</taxon>
        <taxon>Gordonia</taxon>
    </lineage>
</organism>
<keyword evidence="1" id="KW-1133">Transmembrane helix</keyword>
<evidence type="ECO:0000313" key="2">
    <source>
        <dbReference type="EMBL" id="GAC79326.1"/>
    </source>
</evidence>
<keyword evidence="1" id="KW-0812">Transmembrane</keyword>
<feature type="transmembrane region" description="Helical" evidence="1">
    <location>
        <begin position="41"/>
        <end position="63"/>
    </location>
</feature>
<dbReference type="AlphaFoldDB" id="M3TD43"/>
<keyword evidence="1" id="KW-0472">Membrane</keyword>
<evidence type="ECO:0000313" key="3">
    <source>
        <dbReference type="Proteomes" id="UP000035009"/>
    </source>
</evidence>
<evidence type="ECO:0000256" key="1">
    <source>
        <dbReference type="SAM" id="Phobius"/>
    </source>
</evidence>
<sequence>MRDLDKTATVPSGTRRMVDRIMHRLFVGSGPDTSFLIRHDWAIPVVVLCGCGGFVALIVLAIIQGWAPTLMGIVIAIGLVSVLLTIPTFVYLRRATRGPLPALDRTPRTARVVLNADDADGGQTILVEYRGADGVMHSAQLADIIEGSHQDRFTPNSCWQVYAFRDVAHADTVVFLTQTHDDVWRAGWKLDGVRIGGESGPIKPGPGSPFLREDSTWEFTS</sequence>
<reference evidence="2 3" key="1">
    <citation type="submission" date="2013-02" db="EMBL/GenBank/DDBJ databases">
        <title>Whole genome shotgun sequence of Gordonia malaquae NBRC 108250.</title>
        <authorList>
            <person name="Yoshida I."/>
            <person name="Hosoyama A."/>
            <person name="Tsuchikane K."/>
            <person name="Ando Y."/>
            <person name="Baba S."/>
            <person name="Ohji S."/>
            <person name="Hamada M."/>
            <person name="Tamura T."/>
            <person name="Yamazoe A."/>
            <person name="Yamazaki S."/>
            <person name="Fujita N."/>
        </authorList>
    </citation>
    <scope>NUCLEOTIDE SEQUENCE [LARGE SCALE GENOMIC DNA]</scope>
    <source>
        <strain evidence="2 3">NBRC 108250</strain>
    </source>
</reference>
<accession>M3TD43</accession>
<name>M3TD43_GORML</name>
<proteinExistence type="predicted"/>
<feature type="transmembrane region" description="Helical" evidence="1">
    <location>
        <begin position="69"/>
        <end position="92"/>
    </location>
</feature>
<comment type="caution">
    <text evidence="2">The sequence shown here is derived from an EMBL/GenBank/DDBJ whole genome shotgun (WGS) entry which is preliminary data.</text>
</comment>